<dbReference type="EnsemblPlants" id="OMERI09G10090.1">
    <property type="protein sequence ID" value="OMERI09G10090.1"/>
    <property type="gene ID" value="OMERI09G10090"/>
</dbReference>
<organism evidence="1">
    <name type="scientific">Oryza meridionalis</name>
    <dbReference type="NCBI Taxonomy" id="40149"/>
    <lineage>
        <taxon>Eukaryota</taxon>
        <taxon>Viridiplantae</taxon>
        <taxon>Streptophyta</taxon>
        <taxon>Embryophyta</taxon>
        <taxon>Tracheophyta</taxon>
        <taxon>Spermatophyta</taxon>
        <taxon>Magnoliopsida</taxon>
        <taxon>Liliopsida</taxon>
        <taxon>Poales</taxon>
        <taxon>Poaceae</taxon>
        <taxon>BOP clade</taxon>
        <taxon>Oryzoideae</taxon>
        <taxon>Oryzeae</taxon>
        <taxon>Oryzinae</taxon>
        <taxon>Oryza</taxon>
    </lineage>
</organism>
<evidence type="ECO:0000313" key="1">
    <source>
        <dbReference type="EnsemblPlants" id="OMERI09G10090.1"/>
    </source>
</evidence>
<keyword evidence="2" id="KW-1185">Reference proteome</keyword>
<dbReference type="AlphaFoldDB" id="A0A0E0ESX9"/>
<protein>
    <submittedName>
        <fullName evidence="1">Uncharacterized protein</fullName>
    </submittedName>
</protein>
<accession>A0A0E0ESX9</accession>
<sequence>MAKDAATSDELRRGVWTAENAAAGDDLRRGRPQEATAAATYHSDIDEYQVRMFHREAEEPTDGEVLLEGSEELSVEAREYEEVSLGCSCRWKEARNRVFPRRIRHDLEKPTDGAHAGGRKRGIAHGGARFQGGFVGMRGSRRLASVGRHSRF</sequence>
<proteinExistence type="predicted"/>
<dbReference type="Gramene" id="OMERI09G10090.1">
    <property type="protein sequence ID" value="OMERI09G10090.1"/>
    <property type="gene ID" value="OMERI09G10090"/>
</dbReference>
<dbReference type="Proteomes" id="UP000008021">
    <property type="component" value="Chromosome 9"/>
</dbReference>
<name>A0A0E0ESX9_9ORYZ</name>
<dbReference type="STRING" id="40149.A0A0E0ESX9"/>
<reference evidence="1" key="2">
    <citation type="submission" date="2018-05" db="EMBL/GenBank/DDBJ databases">
        <title>OmerRS3 (Oryza meridionalis Reference Sequence Version 3).</title>
        <authorList>
            <person name="Zhang J."/>
            <person name="Kudrna D."/>
            <person name="Lee S."/>
            <person name="Talag J."/>
            <person name="Welchert J."/>
            <person name="Wing R.A."/>
        </authorList>
    </citation>
    <scope>NUCLEOTIDE SEQUENCE [LARGE SCALE GENOMIC DNA]</scope>
    <source>
        <strain evidence="1">cv. OR44</strain>
    </source>
</reference>
<evidence type="ECO:0000313" key="2">
    <source>
        <dbReference type="Proteomes" id="UP000008021"/>
    </source>
</evidence>
<dbReference type="HOGENOM" id="CLU_1725211_0_0_1"/>
<reference evidence="1" key="1">
    <citation type="submission" date="2015-04" db="UniProtKB">
        <authorList>
            <consortium name="EnsemblPlants"/>
        </authorList>
    </citation>
    <scope>IDENTIFICATION</scope>
</reference>